<gene>
    <name evidence="2" type="ORF">ABC228_14695</name>
</gene>
<comment type="caution">
    <text evidence="2">The sequence shown here is derived from an EMBL/GenBank/DDBJ whole genome shotgun (WGS) entry which is preliminary data.</text>
</comment>
<protein>
    <submittedName>
        <fullName evidence="2">Uncharacterized protein</fullName>
    </submittedName>
</protein>
<evidence type="ECO:0000313" key="3">
    <source>
        <dbReference type="Proteomes" id="UP001444625"/>
    </source>
</evidence>
<dbReference type="RefSeq" id="WP_345825916.1">
    <property type="nucleotide sequence ID" value="NZ_JBDIML010000005.1"/>
</dbReference>
<feature type="transmembrane region" description="Helical" evidence="1">
    <location>
        <begin position="66"/>
        <end position="86"/>
    </location>
</feature>
<evidence type="ECO:0000256" key="1">
    <source>
        <dbReference type="SAM" id="Phobius"/>
    </source>
</evidence>
<keyword evidence="1" id="KW-1133">Transmembrane helix</keyword>
<dbReference type="EMBL" id="JBDIML010000005">
    <property type="protein sequence ID" value="MEN2768429.1"/>
    <property type="molecule type" value="Genomic_DNA"/>
</dbReference>
<reference evidence="2 3" key="1">
    <citation type="submission" date="2024-05" db="EMBL/GenBank/DDBJ databases">
        <authorList>
            <person name="Haq I."/>
            <person name="Ullah Z."/>
            <person name="Ahmad R."/>
            <person name="Li M."/>
            <person name="Tong Y."/>
        </authorList>
    </citation>
    <scope>NUCLEOTIDE SEQUENCE [LARGE SCALE GENOMIC DNA]</scope>
    <source>
        <strain evidence="2 3">16A2E</strain>
    </source>
</reference>
<keyword evidence="1" id="KW-0812">Transmembrane</keyword>
<keyword evidence="3" id="KW-1185">Reference proteome</keyword>
<organism evidence="2 3">
    <name type="scientific">Ornithinibacillus xuwenensis</name>
    <dbReference type="NCBI Taxonomy" id="3144668"/>
    <lineage>
        <taxon>Bacteria</taxon>
        <taxon>Bacillati</taxon>
        <taxon>Bacillota</taxon>
        <taxon>Bacilli</taxon>
        <taxon>Bacillales</taxon>
        <taxon>Bacillaceae</taxon>
        <taxon>Ornithinibacillus</taxon>
    </lineage>
</organism>
<proteinExistence type="predicted"/>
<sequence length="87" mass="9616">MSVGHYYDLCCRHKGKAVQIRTHDGRMHRGIIRNVSNNRVYLQPLGPNRNLGGFGYGLGYGYGYRGFGAGIALGAIATLALIPFFLW</sequence>
<accession>A0ABU9XJG5</accession>
<evidence type="ECO:0000313" key="2">
    <source>
        <dbReference type="EMBL" id="MEN2768429.1"/>
    </source>
</evidence>
<keyword evidence="1" id="KW-0472">Membrane</keyword>
<dbReference type="Proteomes" id="UP001444625">
    <property type="component" value="Unassembled WGS sequence"/>
</dbReference>
<name>A0ABU9XJG5_9BACI</name>